<gene>
    <name evidence="1" type="ORF">PoB_000324600</name>
</gene>
<sequence>MLFNSIFSLLKHLEAREGKQSVLLTYKLLVIVSLNTLSTQRLVGTSIKPVHKKMISGFQALRQARAPVTEHEPLQISGRTRLLLCHRCSPLRMSKNSIQSVKIPLVTDVNTFFTSSC</sequence>
<organism evidence="1 2">
    <name type="scientific">Plakobranchus ocellatus</name>
    <dbReference type="NCBI Taxonomy" id="259542"/>
    <lineage>
        <taxon>Eukaryota</taxon>
        <taxon>Metazoa</taxon>
        <taxon>Spiralia</taxon>
        <taxon>Lophotrochozoa</taxon>
        <taxon>Mollusca</taxon>
        <taxon>Gastropoda</taxon>
        <taxon>Heterobranchia</taxon>
        <taxon>Euthyneura</taxon>
        <taxon>Panpulmonata</taxon>
        <taxon>Sacoglossa</taxon>
        <taxon>Placobranchoidea</taxon>
        <taxon>Plakobranchidae</taxon>
        <taxon>Plakobranchus</taxon>
    </lineage>
</organism>
<reference evidence="1 2" key="1">
    <citation type="journal article" date="2021" name="Elife">
        <title>Chloroplast acquisition without the gene transfer in kleptoplastic sea slugs, Plakobranchus ocellatus.</title>
        <authorList>
            <person name="Maeda T."/>
            <person name="Takahashi S."/>
            <person name="Yoshida T."/>
            <person name="Shimamura S."/>
            <person name="Takaki Y."/>
            <person name="Nagai Y."/>
            <person name="Toyoda A."/>
            <person name="Suzuki Y."/>
            <person name="Arimoto A."/>
            <person name="Ishii H."/>
            <person name="Satoh N."/>
            <person name="Nishiyama T."/>
            <person name="Hasebe M."/>
            <person name="Maruyama T."/>
            <person name="Minagawa J."/>
            <person name="Obokata J."/>
            <person name="Shigenobu S."/>
        </authorList>
    </citation>
    <scope>NUCLEOTIDE SEQUENCE [LARGE SCALE GENOMIC DNA]</scope>
</reference>
<dbReference type="AlphaFoldDB" id="A0AAV3Y0W0"/>
<keyword evidence="2" id="KW-1185">Reference proteome</keyword>
<proteinExistence type="predicted"/>
<name>A0AAV3Y0W0_9GAST</name>
<comment type="caution">
    <text evidence="1">The sequence shown here is derived from an EMBL/GenBank/DDBJ whole genome shotgun (WGS) entry which is preliminary data.</text>
</comment>
<evidence type="ECO:0000313" key="2">
    <source>
        <dbReference type="Proteomes" id="UP000735302"/>
    </source>
</evidence>
<protein>
    <submittedName>
        <fullName evidence="1">Uncharacterized protein</fullName>
    </submittedName>
</protein>
<dbReference type="EMBL" id="BLXT01000407">
    <property type="protein sequence ID" value="GFN76740.1"/>
    <property type="molecule type" value="Genomic_DNA"/>
</dbReference>
<evidence type="ECO:0000313" key="1">
    <source>
        <dbReference type="EMBL" id="GFN76740.1"/>
    </source>
</evidence>
<accession>A0AAV3Y0W0</accession>
<dbReference type="Proteomes" id="UP000735302">
    <property type="component" value="Unassembled WGS sequence"/>
</dbReference>